<feature type="compositionally biased region" description="Acidic residues" evidence="6">
    <location>
        <begin position="451"/>
        <end position="464"/>
    </location>
</feature>
<evidence type="ECO:0000256" key="2">
    <source>
        <dbReference type="ARBA" id="ARBA00022490"/>
    </source>
</evidence>
<dbReference type="EMBL" id="HBGW01017657">
    <property type="protein sequence ID" value="CAD9526423.1"/>
    <property type="molecule type" value="Transcribed_RNA"/>
</dbReference>
<keyword evidence="2" id="KW-0963">Cytoplasm</keyword>
<evidence type="ECO:0000256" key="3">
    <source>
        <dbReference type="ARBA" id="ARBA00023069"/>
    </source>
</evidence>
<dbReference type="AlphaFoldDB" id="A0A7S2IQU7"/>
<evidence type="ECO:0008006" key="8">
    <source>
        <dbReference type="Google" id="ProtNLM"/>
    </source>
</evidence>
<evidence type="ECO:0000256" key="1">
    <source>
        <dbReference type="ARBA" id="ARBA00004430"/>
    </source>
</evidence>
<name>A0A7S2IQU7_9DINO</name>
<feature type="region of interest" description="Disordered" evidence="6">
    <location>
        <begin position="425"/>
        <end position="464"/>
    </location>
</feature>
<protein>
    <recommendedName>
        <fullName evidence="8">Radial spokehead-like protein</fullName>
    </recommendedName>
</protein>
<dbReference type="InterPro" id="IPR006802">
    <property type="entry name" value="Radial_spoke"/>
</dbReference>
<comment type="subcellular location">
    <subcellularLocation>
        <location evidence="1">Cytoplasm</location>
        <location evidence="1">Cytoskeleton</location>
        <location evidence="1">Cilium axoneme</location>
    </subcellularLocation>
</comment>
<keyword evidence="3" id="KW-0969">Cilium</keyword>
<evidence type="ECO:0000256" key="5">
    <source>
        <dbReference type="ARBA" id="ARBA00023273"/>
    </source>
</evidence>
<sequence>MATSKPDDALGRLESLSRSLKKGAYRGVAAPDQDEEVVADAAAEEKRQQWCEYAVNVARPPSDPTAAPKVLCAVHNFMEDAAMFEWAGVGFGKQETFHIAMSLRKLAADNESLDKLRLWGKILGISSDYYVAEGVLKATPGGAAKPALPGSPEDDVEPQGEGANTWCYWVSAGGAAPWIRLPSARASHIVAARKVKRLMTGSLGAPVDSTPWFPGKERHLLRSQIARISATCTLAVDGFFEPDDAEEAKKNAIRMSDPEGFTFPGHDALATLDSWKHAAPALLGTGKCTWPDLEAFEEGTLSEEQTAALTAAQEAEPAKEMLSGLGEDLADLLPEGAEGSPAWNIKVYGDKGTYTFEGGDAKSYRITAVRSMIWPGAISVAQGTKFANLYIGDGTKSAALVEPNKESGLPLANCAAFSSGNVKLPMAPEDVMDEPGDLQEQEEPQPPLPDEVSDGEDHDEAEAQ</sequence>
<keyword evidence="5" id="KW-0966">Cell projection</keyword>
<proteinExistence type="predicted"/>
<evidence type="ECO:0000256" key="4">
    <source>
        <dbReference type="ARBA" id="ARBA00023212"/>
    </source>
</evidence>
<accession>A0A7S2IQU7</accession>
<evidence type="ECO:0000313" key="7">
    <source>
        <dbReference type="EMBL" id="CAD9526423.1"/>
    </source>
</evidence>
<dbReference type="GO" id="GO:0060294">
    <property type="term" value="P:cilium movement involved in cell motility"/>
    <property type="evidence" value="ECO:0007669"/>
    <property type="project" value="InterPro"/>
</dbReference>
<keyword evidence="4" id="KW-0206">Cytoskeleton</keyword>
<reference evidence="7" key="1">
    <citation type="submission" date="2021-01" db="EMBL/GenBank/DDBJ databases">
        <authorList>
            <person name="Corre E."/>
            <person name="Pelletier E."/>
            <person name="Niang G."/>
            <person name="Scheremetjew M."/>
            <person name="Finn R."/>
            <person name="Kale V."/>
            <person name="Holt S."/>
            <person name="Cochrane G."/>
            <person name="Meng A."/>
            <person name="Brown T."/>
            <person name="Cohen L."/>
        </authorList>
    </citation>
    <scope>NUCLEOTIDE SEQUENCE</scope>
    <source>
        <strain evidence="7">RCC3387</strain>
    </source>
</reference>
<gene>
    <name evidence="7" type="ORF">BRAN1462_LOCUS11176</name>
</gene>
<dbReference type="PANTHER" id="PTHR13159:SF0">
    <property type="entry name" value="RADIAL SPOKE HEAD 6 HOMOLOG A"/>
    <property type="match status" value="1"/>
</dbReference>
<dbReference type="GO" id="GO:0035082">
    <property type="term" value="P:axoneme assembly"/>
    <property type="evidence" value="ECO:0007669"/>
    <property type="project" value="TreeGrafter"/>
</dbReference>
<dbReference type="GO" id="GO:0001534">
    <property type="term" value="C:radial spoke"/>
    <property type="evidence" value="ECO:0007669"/>
    <property type="project" value="InterPro"/>
</dbReference>
<dbReference type="Pfam" id="PF04712">
    <property type="entry name" value="Radial_spoke"/>
    <property type="match status" value="2"/>
</dbReference>
<feature type="compositionally biased region" description="Acidic residues" evidence="6">
    <location>
        <begin position="430"/>
        <end position="443"/>
    </location>
</feature>
<organism evidence="7">
    <name type="scientific">Zooxanthella nutricula</name>
    <dbReference type="NCBI Taxonomy" id="1333877"/>
    <lineage>
        <taxon>Eukaryota</taxon>
        <taxon>Sar</taxon>
        <taxon>Alveolata</taxon>
        <taxon>Dinophyceae</taxon>
        <taxon>Peridiniales</taxon>
        <taxon>Peridiniales incertae sedis</taxon>
        <taxon>Zooxanthella</taxon>
    </lineage>
</organism>
<evidence type="ECO:0000256" key="6">
    <source>
        <dbReference type="SAM" id="MobiDB-lite"/>
    </source>
</evidence>
<dbReference type="PANTHER" id="PTHR13159">
    <property type="entry name" value="RADIAL SPOKEHEAD-RELATED"/>
    <property type="match status" value="1"/>
</dbReference>